<dbReference type="PRINTS" id="PR00153">
    <property type="entry name" value="CSAPPISMRASE"/>
</dbReference>
<dbReference type="EMBL" id="KE561047">
    <property type="protein sequence ID" value="EPZ33607.1"/>
    <property type="molecule type" value="Genomic_DNA"/>
</dbReference>
<name>A0A075AY46_ROZAC</name>
<dbReference type="PANTHER" id="PTHR45625">
    <property type="entry name" value="PEPTIDYL-PROLYL CIS-TRANS ISOMERASE-RELATED"/>
    <property type="match status" value="1"/>
</dbReference>
<accession>A0A075AY46</accession>
<keyword evidence="7" id="KW-0413">Isomerase</keyword>
<feature type="region of interest" description="Disordered" evidence="5">
    <location>
        <begin position="250"/>
        <end position="279"/>
    </location>
</feature>
<dbReference type="STRING" id="988480.A0A075AY46"/>
<proteinExistence type="inferred from homology"/>
<comment type="subcellular location">
    <subcellularLocation>
        <location evidence="2">Nucleus</location>
    </subcellularLocation>
</comment>
<evidence type="ECO:0000259" key="6">
    <source>
        <dbReference type="PROSITE" id="PS50072"/>
    </source>
</evidence>
<dbReference type="GO" id="GO:0003755">
    <property type="term" value="F:peptidyl-prolyl cis-trans isomerase activity"/>
    <property type="evidence" value="ECO:0007669"/>
    <property type="project" value="UniProtKB-EC"/>
</dbReference>
<dbReference type="InterPro" id="IPR044666">
    <property type="entry name" value="Cyclophilin_A-like"/>
</dbReference>
<keyword evidence="3" id="KW-0539">Nucleus</keyword>
<dbReference type="Gene3D" id="2.40.100.10">
    <property type="entry name" value="Cyclophilin-like"/>
    <property type="match status" value="1"/>
</dbReference>
<dbReference type="PROSITE" id="PS50072">
    <property type="entry name" value="CSA_PPIASE_2"/>
    <property type="match status" value="1"/>
</dbReference>
<comment type="catalytic activity">
    <reaction evidence="1">
        <text>[protein]-peptidylproline (omega=180) = [protein]-peptidylproline (omega=0)</text>
        <dbReference type="Rhea" id="RHEA:16237"/>
        <dbReference type="Rhea" id="RHEA-COMP:10747"/>
        <dbReference type="Rhea" id="RHEA-COMP:10748"/>
        <dbReference type="ChEBI" id="CHEBI:83833"/>
        <dbReference type="ChEBI" id="CHEBI:83834"/>
        <dbReference type="EC" id="5.2.1.8"/>
    </reaction>
</comment>
<dbReference type="GO" id="GO:0071013">
    <property type="term" value="C:catalytic step 2 spliceosome"/>
    <property type="evidence" value="ECO:0007669"/>
    <property type="project" value="TreeGrafter"/>
</dbReference>
<dbReference type="CDD" id="cd01925">
    <property type="entry name" value="cyclophilin_CeCYP16-like"/>
    <property type="match status" value="1"/>
</dbReference>
<dbReference type="AlphaFoldDB" id="A0A075AY46"/>
<evidence type="ECO:0000256" key="1">
    <source>
        <dbReference type="ARBA" id="ARBA00000971"/>
    </source>
</evidence>
<dbReference type="InterPro" id="IPR020892">
    <property type="entry name" value="Cyclophilin-type_PPIase_CS"/>
</dbReference>
<dbReference type="Proteomes" id="UP000030755">
    <property type="component" value="Unassembled WGS sequence"/>
</dbReference>
<organism evidence="7 8">
    <name type="scientific">Rozella allomycis (strain CSF55)</name>
    <dbReference type="NCBI Taxonomy" id="988480"/>
    <lineage>
        <taxon>Eukaryota</taxon>
        <taxon>Fungi</taxon>
        <taxon>Fungi incertae sedis</taxon>
        <taxon>Cryptomycota</taxon>
        <taxon>Cryptomycota incertae sedis</taxon>
        <taxon>Rozella</taxon>
    </lineage>
</organism>
<dbReference type="GO" id="GO:0006457">
    <property type="term" value="P:protein folding"/>
    <property type="evidence" value="ECO:0007669"/>
    <property type="project" value="InterPro"/>
</dbReference>
<evidence type="ECO:0000313" key="8">
    <source>
        <dbReference type="Proteomes" id="UP000030755"/>
    </source>
</evidence>
<dbReference type="OMA" id="AINTEIH"/>
<gene>
    <name evidence="7" type="ORF">O9G_000382</name>
</gene>
<evidence type="ECO:0000256" key="2">
    <source>
        <dbReference type="ARBA" id="ARBA00004123"/>
    </source>
</evidence>
<protein>
    <submittedName>
        <fullName evidence="7">Cyclophilin-type peptidyl-prolyl cis-trans isomerase domain-containing protein</fullName>
    </submittedName>
</protein>
<dbReference type="HOGENOM" id="CLU_012062_14_4_1"/>
<evidence type="ECO:0000256" key="3">
    <source>
        <dbReference type="ARBA" id="ARBA00023242"/>
    </source>
</evidence>
<dbReference type="PANTHER" id="PTHR45625:SF6">
    <property type="entry name" value="SPLICEOSOME-ASSOCIATED PROTEIN CWC27 HOMOLOG"/>
    <property type="match status" value="1"/>
</dbReference>
<keyword evidence="8" id="KW-1185">Reference proteome</keyword>
<evidence type="ECO:0000313" key="7">
    <source>
        <dbReference type="EMBL" id="EPZ33607.1"/>
    </source>
</evidence>
<dbReference type="OrthoDB" id="442970at2759"/>
<sequence>MSGIEPPTTGKVLLHTNYGVLDIELFCKETPATCRNFVQLCLEGYYDNTIFHRLVPGFIIQGGDPTGKGNGGESIYGRPFENEFHSRLKFNRRGLLGMASLNENENTSQFFFTLGETSELTKKNTLFGRIVGDSIYNLLRMSEIELEGERPVYPPIIQKVEVLDHPFDDIQVRELKKEPTINEKSTSENKRKTMAKKNKNLLSFGEEEMIVAKDVKMKSLHDSIKNDPKIRPETSIDLNHTKKDIKAINTEIHPSPPQRNVDNIPTGNDNLSKQNDDQKLKIGKATEEKEEDEQNQINETSQKKVECLLHNIPNRESCQDSFGEKIEETDEGWLAHKLKFDKSLGYKDARDDPSELVVIDPRKKAEEILGKKKLKK</sequence>
<reference evidence="7 8" key="1">
    <citation type="journal article" date="2013" name="Curr. Biol.">
        <title>Shared signatures of parasitism and phylogenomics unite Cryptomycota and microsporidia.</title>
        <authorList>
            <person name="James T.Y."/>
            <person name="Pelin A."/>
            <person name="Bonen L."/>
            <person name="Ahrendt S."/>
            <person name="Sain D."/>
            <person name="Corradi N."/>
            <person name="Stajich J.E."/>
        </authorList>
    </citation>
    <scope>NUCLEOTIDE SEQUENCE [LARGE SCALE GENOMIC DNA]</scope>
    <source>
        <strain evidence="7 8">CSF55</strain>
    </source>
</reference>
<dbReference type="SUPFAM" id="SSF50891">
    <property type="entry name" value="Cyclophilin-like"/>
    <property type="match status" value="1"/>
</dbReference>
<comment type="similarity">
    <text evidence="4">Belongs to the cyclophilin-type PPIase family. CWC27 subfamily.</text>
</comment>
<evidence type="ECO:0000256" key="4">
    <source>
        <dbReference type="ARBA" id="ARBA00038509"/>
    </source>
</evidence>
<dbReference type="InterPro" id="IPR002130">
    <property type="entry name" value="Cyclophilin-type_PPIase_dom"/>
</dbReference>
<dbReference type="PROSITE" id="PS00170">
    <property type="entry name" value="CSA_PPIASE_1"/>
    <property type="match status" value="1"/>
</dbReference>
<feature type="compositionally biased region" description="Polar residues" evidence="5">
    <location>
        <begin position="258"/>
        <end position="273"/>
    </location>
</feature>
<feature type="domain" description="PPIase cyclophilin-type" evidence="6">
    <location>
        <begin position="15"/>
        <end position="162"/>
    </location>
</feature>
<evidence type="ECO:0000256" key="5">
    <source>
        <dbReference type="SAM" id="MobiDB-lite"/>
    </source>
</evidence>
<dbReference type="InterPro" id="IPR029000">
    <property type="entry name" value="Cyclophilin-like_dom_sf"/>
</dbReference>
<dbReference type="Pfam" id="PF00160">
    <property type="entry name" value="Pro_isomerase"/>
    <property type="match status" value="1"/>
</dbReference>